<dbReference type="HOGENOM" id="CLU_3059053_0_0_0"/>
<organism evidence="2 3">
    <name type="scientific">Blastopirellula marina DSM 3645</name>
    <dbReference type="NCBI Taxonomy" id="314230"/>
    <lineage>
        <taxon>Bacteria</taxon>
        <taxon>Pseudomonadati</taxon>
        <taxon>Planctomycetota</taxon>
        <taxon>Planctomycetia</taxon>
        <taxon>Pirellulales</taxon>
        <taxon>Pirellulaceae</taxon>
        <taxon>Blastopirellula</taxon>
    </lineage>
</organism>
<feature type="compositionally biased region" description="Basic and acidic residues" evidence="1">
    <location>
        <begin position="22"/>
        <end position="37"/>
    </location>
</feature>
<name>A3ZX13_9BACT</name>
<protein>
    <submittedName>
        <fullName evidence="2">Uncharacterized protein</fullName>
    </submittedName>
</protein>
<feature type="region of interest" description="Disordered" evidence="1">
    <location>
        <begin position="1"/>
        <end position="41"/>
    </location>
</feature>
<dbReference type="AlphaFoldDB" id="A3ZX13"/>
<comment type="caution">
    <text evidence="2">The sequence shown here is derived from an EMBL/GenBank/DDBJ whole genome shotgun (WGS) entry which is preliminary data.</text>
</comment>
<accession>A3ZX13</accession>
<evidence type="ECO:0000256" key="1">
    <source>
        <dbReference type="SAM" id="MobiDB-lite"/>
    </source>
</evidence>
<dbReference type="EMBL" id="AANZ01000017">
    <property type="protein sequence ID" value="EAQ78890.1"/>
    <property type="molecule type" value="Genomic_DNA"/>
</dbReference>
<evidence type="ECO:0000313" key="3">
    <source>
        <dbReference type="Proteomes" id="UP000004358"/>
    </source>
</evidence>
<proteinExistence type="predicted"/>
<gene>
    <name evidence="2" type="ORF">DSM3645_27458</name>
</gene>
<sequence length="53" mass="5925">MEHGQATDEGTVKQGRKASWKNMEKGRPKSASNERRMGMSLGEQVSPFSFLLI</sequence>
<evidence type="ECO:0000313" key="2">
    <source>
        <dbReference type="EMBL" id="EAQ78890.1"/>
    </source>
</evidence>
<dbReference type="Proteomes" id="UP000004358">
    <property type="component" value="Unassembled WGS sequence"/>
</dbReference>
<reference evidence="2 3" key="1">
    <citation type="submission" date="2006-02" db="EMBL/GenBank/DDBJ databases">
        <authorList>
            <person name="Amann R."/>
            <person name="Ferriera S."/>
            <person name="Johnson J."/>
            <person name="Kravitz S."/>
            <person name="Halpern A."/>
            <person name="Remington K."/>
            <person name="Beeson K."/>
            <person name="Tran B."/>
            <person name="Rogers Y.-H."/>
            <person name="Friedman R."/>
            <person name="Venter J.C."/>
        </authorList>
    </citation>
    <scope>NUCLEOTIDE SEQUENCE [LARGE SCALE GENOMIC DNA]</scope>
    <source>
        <strain evidence="2 3">DSM 3645</strain>
    </source>
</reference>